<evidence type="ECO:0000313" key="3">
    <source>
        <dbReference type="Proteomes" id="UP001165287"/>
    </source>
</evidence>
<dbReference type="EMBL" id="JAIQUM010000036">
    <property type="protein sequence ID" value="MBZ5751616.1"/>
    <property type="molecule type" value="Genomic_DNA"/>
</dbReference>
<protein>
    <submittedName>
        <fullName evidence="2">VanW family protein</fullName>
    </submittedName>
</protein>
<name>A0ABS7UTZ5_9BACI</name>
<dbReference type="RefSeq" id="WP_224139942.1">
    <property type="nucleotide sequence ID" value="NZ_JAIQUM010000036.1"/>
</dbReference>
<feature type="signal peptide" evidence="1">
    <location>
        <begin position="1"/>
        <end position="24"/>
    </location>
</feature>
<feature type="chain" id="PRO_5045482877" evidence="1">
    <location>
        <begin position="25"/>
        <end position="313"/>
    </location>
</feature>
<accession>A0ABS7UTZ5</accession>
<dbReference type="InterPro" id="IPR052913">
    <property type="entry name" value="Glycopeptide_resist_protein"/>
</dbReference>
<keyword evidence="3" id="KW-1185">Reference proteome</keyword>
<dbReference type="InterPro" id="IPR007391">
    <property type="entry name" value="Vancomycin_resist_VanW"/>
</dbReference>
<gene>
    <name evidence="2" type="ORF">K9V48_15525</name>
</gene>
<evidence type="ECO:0000256" key="1">
    <source>
        <dbReference type="SAM" id="SignalP"/>
    </source>
</evidence>
<dbReference type="PROSITE" id="PS51257">
    <property type="entry name" value="PROKAR_LIPOPROTEIN"/>
    <property type="match status" value="1"/>
</dbReference>
<keyword evidence="1" id="KW-0732">Signal</keyword>
<comment type="caution">
    <text evidence="2">The sequence shown here is derived from an EMBL/GenBank/DDBJ whole genome shotgun (WGS) entry which is preliminary data.</text>
</comment>
<proteinExistence type="predicted"/>
<reference evidence="2" key="1">
    <citation type="submission" date="2024-05" db="EMBL/GenBank/DDBJ databases">
        <title>Metabacillus sp. nov., isolated from the rhizosphere soil of tomato plants.</title>
        <authorList>
            <person name="Ma R."/>
        </authorList>
    </citation>
    <scope>NUCLEOTIDE SEQUENCE</scope>
    <source>
        <strain evidence="2">DBTR6</strain>
    </source>
</reference>
<dbReference type="PANTHER" id="PTHR35788:SF1">
    <property type="entry name" value="EXPORTED PROTEIN"/>
    <property type="match status" value="1"/>
</dbReference>
<organism evidence="2 3">
    <name type="scientific">Metabacillus rhizolycopersici</name>
    <dbReference type="NCBI Taxonomy" id="2875709"/>
    <lineage>
        <taxon>Bacteria</taxon>
        <taxon>Bacillati</taxon>
        <taxon>Bacillota</taxon>
        <taxon>Bacilli</taxon>
        <taxon>Bacillales</taxon>
        <taxon>Bacillaceae</taxon>
        <taxon>Metabacillus</taxon>
    </lineage>
</organism>
<dbReference type="Pfam" id="PF04294">
    <property type="entry name" value="VanW"/>
    <property type="match status" value="1"/>
</dbReference>
<dbReference type="Proteomes" id="UP001165287">
    <property type="component" value="Unassembled WGS sequence"/>
</dbReference>
<evidence type="ECO:0000313" key="2">
    <source>
        <dbReference type="EMBL" id="MBZ5751616.1"/>
    </source>
</evidence>
<dbReference type="PANTHER" id="PTHR35788">
    <property type="entry name" value="EXPORTED PROTEIN-RELATED"/>
    <property type="match status" value="1"/>
</dbReference>
<sequence length="313" mass="33836">MVKKYVTPIVLLFMVAGCSSSMTSGNQNEEALAVGRLTTHASKLVEKAAVNVSIDLIHPTTKDVVSSFKPMLTKNSEEYAQELSKLADDLANQLDQPMVPVKLNNGQITGGKSRVVLDETKLVGELKNVRPLAKTLELPLQESAPNVSQEAIKGIDDVVIGSYKTNFNPTVKGRVENIAISSNEINQIVLGPGDRFYFNLVVGERTVERGYQEALEIVNKEFVMGIGGGICQTSSTLYNAVANAGLEILEVHSHSRSVGYVPAGKDATVSWGGPDFKFMNNKDYPVIIKTIVDRNSGTLEVQVLASQQTAAKI</sequence>